<dbReference type="PROSITE" id="PS51379">
    <property type="entry name" value="4FE4S_FER_2"/>
    <property type="match status" value="1"/>
</dbReference>
<evidence type="ECO:0000256" key="4">
    <source>
        <dbReference type="ARBA" id="ARBA00022485"/>
    </source>
</evidence>
<evidence type="ECO:0000259" key="15">
    <source>
        <dbReference type="PROSITE" id="PS51379"/>
    </source>
</evidence>
<keyword evidence="7 14" id="KW-0274">FAD</keyword>
<keyword evidence="9 14" id="KW-0560">Oxidoreductase</keyword>
<protein>
    <recommendedName>
        <fullName evidence="14">Electron transfer flavoprotein-ubiquinone oxidoreductase</fullName>
        <shortName evidence="14">ETF-QO</shortName>
        <ecNumber evidence="14">1.5.5.1</ecNumber>
    </recommendedName>
</protein>
<dbReference type="PANTHER" id="PTHR10617:SF107">
    <property type="entry name" value="ELECTRON TRANSFER FLAVOPROTEIN-UBIQUINONE OXIDOREDUCTASE, MITOCHONDRIAL"/>
    <property type="match status" value="1"/>
</dbReference>
<evidence type="ECO:0000256" key="14">
    <source>
        <dbReference type="RuleBase" id="RU366068"/>
    </source>
</evidence>
<comment type="function">
    <text evidence="2 14">Accepts electrons from ETF and reduces ubiquinone.</text>
</comment>
<comment type="caution">
    <text evidence="16">The sequence shown here is derived from an EMBL/GenBank/DDBJ whole genome shotgun (WGS) entry which is preliminary data.</text>
</comment>
<dbReference type="GO" id="GO:0005743">
    <property type="term" value="C:mitochondrial inner membrane"/>
    <property type="evidence" value="ECO:0007669"/>
    <property type="project" value="TreeGrafter"/>
</dbReference>
<dbReference type="FunFam" id="3.30.70.20:FF:000012">
    <property type="entry name" value="Electron transfer flavoprotein-ubiquinone oxidoreductase, mitochondrial"/>
    <property type="match status" value="1"/>
</dbReference>
<evidence type="ECO:0000256" key="1">
    <source>
        <dbReference type="ARBA" id="ARBA00001974"/>
    </source>
</evidence>
<dbReference type="Gene3D" id="3.30.9.90">
    <property type="match status" value="1"/>
</dbReference>
<comment type="cofactor">
    <cofactor evidence="14">
        <name>[4Fe-4S] cluster</name>
        <dbReference type="ChEBI" id="CHEBI:49883"/>
    </cofactor>
    <text evidence="14">Binds 1 [4Fe-4S] cluster.</text>
</comment>
<comment type="cofactor">
    <cofactor evidence="1 14">
        <name>FAD</name>
        <dbReference type="ChEBI" id="CHEBI:57692"/>
    </cofactor>
</comment>
<dbReference type="InterPro" id="IPR017896">
    <property type="entry name" value="4Fe4S_Fe-S-bd"/>
</dbReference>
<keyword evidence="4" id="KW-0004">4Fe-4S</keyword>
<dbReference type="AlphaFoldDB" id="A0AAN9B2S4"/>
<dbReference type="GO" id="GO:0051539">
    <property type="term" value="F:4 iron, 4 sulfur cluster binding"/>
    <property type="evidence" value="ECO:0007669"/>
    <property type="project" value="UniProtKB-UniRule"/>
</dbReference>
<dbReference type="SUPFAM" id="SSF51905">
    <property type="entry name" value="FAD/NAD(P)-binding domain"/>
    <property type="match status" value="1"/>
</dbReference>
<keyword evidence="5 14" id="KW-0285">Flavoprotein</keyword>
<keyword evidence="11 14" id="KW-0411">Iron-sulfur</keyword>
<dbReference type="EC" id="1.5.5.1" evidence="14"/>
<keyword evidence="10 14" id="KW-0408">Iron</keyword>
<evidence type="ECO:0000256" key="10">
    <source>
        <dbReference type="ARBA" id="ARBA00023004"/>
    </source>
</evidence>
<evidence type="ECO:0000256" key="3">
    <source>
        <dbReference type="ARBA" id="ARBA00022448"/>
    </source>
</evidence>
<dbReference type="Proteomes" id="UP001374579">
    <property type="component" value="Unassembled WGS sequence"/>
</dbReference>
<comment type="catalytic activity">
    <reaction evidence="13 14">
        <text>a ubiquinone + reduced [electron-transfer flavoprotein] = a ubiquinol + oxidized [electron-transfer flavoprotein] + H(+)</text>
        <dbReference type="Rhea" id="RHEA:24052"/>
        <dbReference type="Rhea" id="RHEA-COMP:9565"/>
        <dbReference type="Rhea" id="RHEA-COMP:9566"/>
        <dbReference type="Rhea" id="RHEA-COMP:10685"/>
        <dbReference type="Rhea" id="RHEA-COMP:10686"/>
        <dbReference type="ChEBI" id="CHEBI:15378"/>
        <dbReference type="ChEBI" id="CHEBI:16389"/>
        <dbReference type="ChEBI" id="CHEBI:17976"/>
        <dbReference type="ChEBI" id="CHEBI:57692"/>
        <dbReference type="ChEBI" id="CHEBI:58307"/>
        <dbReference type="EC" id="1.5.5.1"/>
    </reaction>
</comment>
<evidence type="ECO:0000256" key="6">
    <source>
        <dbReference type="ARBA" id="ARBA00022723"/>
    </source>
</evidence>
<evidence type="ECO:0000256" key="5">
    <source>
        <dbReference type="ARBA" id="ARBA00022630"/>
    </source>
</evidence>
<dbReference type="InterPro" id="IPR040156">
    <property type="entry name" value="ETF-QO"/>
</dbReference>
<sequence>MASFSRAVYPLRFAKTLVKQVSGHVRHASSSTPRITTHYTVNPRESDPRWKDIDMTRVDDVADVVIVGGGPAGLSAACRLKQLANDKGEELRVCVVEKASEIGGHTLSGACIEPVALDELFPDWKERGAPLHTPVTADKFALLTETQRIPLPILPGLPLNNHGNYVVRLGNVVRWLGEQAEELGVEIYSGIAASEVLFHEDGSVKGIATNDVGIHKDGSPKDSFERGMELHAKVTIFGEGCHGHLAKQLYKSFNLRENCEPQSYGIGFKEVWEIDPALHNPGYVEHTVGWPFSKDMYAGTFLYHLGEGEPLIVVGVVVGLDYSNPYLSPYQEFQRFKHHPSIEPLFKSGKRIGYGARALNEGGLQSVPKLTFPGGCLIGCSPGFMNVPKIKGTHNAMKSGMLAAECVFEIVTNPDLVSASRTIGLDPVTYEDRIRESYVWKELEKARNIRPSFHTPLGLYGGLAYTGFIWYLTRGKEPWTFSHGGPDHTKLKPAAECQVIEYPKPDNQVSFDLLASVALTGTNHDHDQPAHLTLMDDSVPVNHNLAVFDGPEQRFCPAGVYEYVETEDGKGQRLQINAQNCIHCKTCDIKDPSQNINWVVPQGGEGPAYNGM</sequence>
<dbReference type="PRINTS" id="PR00411">
    <property type="entry name" value="PNDRDTASEI"/>
</dbReference>
<dbReference type="PANTHER" id="PTHR10617">
    <property type="entry name" value="ELECTRON TRANSFER FLAVOPROTEIN-UBIQUINONE OXIDOREDUCTASE"/>
    <property type="match status" value="1"/>
</dbReference>
<evidence type="ECO:0000256" key="12">
    <source>
        <dbReference type="ARBA" id="ARBA00023075"/>
    </source>
</evidence>
<keyword evidence="12 14" id="KW-0830">Ubiquinone</keyword>
<dbReference type="SUPFAM" id="SSF54373">
    <property type="entry name" value="FAD-linked reductases, C-terminal domain"/>
    <property type="match status" value="1"/>
</dbReference>
<dbReference type="Pfam" id="PF05187">
    <property type="entry name" value="Fer4_ETF_QO"/>
    <property type="match status" value="1"/>
</dbReference>
<dbReference type="GO" id="GO:0046872">
    <property type="term" value="F:metal ion binding"/>
    <property type="evidence" value="ECO:0007669"/>
    <property type="project" value="UniProtKB-KW"/>
</dbReference>
<dbReference type="Gene3D" id="3.50.50.60">
    <property type="entry name" value="FAD/NAD(P)-binding domain"/>
    <property type="match status" value="1"/>
</dbReference>
<evidence type="ECO:0000313" key="16">
    <source>
        <dbReference type="EMBL" id="KAK7097867.1"/>
    </source>
</evidence>
<dbReference type="Gene3D" id="3.30.70.20">
    <property type="match status" value="1"/>
</dbReference>
<name>A0AAN9B2S4_9CAEN</name>
<evidence type="ECO:0000256" key="11">
    <source>
        <dbReference type="ARBA" id="ARBA00023014"/>
    </source>
</evidence>
<feature type="domain" description="4Fe-4S ferredoxin-type" evidence="15">
    <location>
        <begin position="572"/>
        <end position="601"/>
    </location>
</feature>
<organism evidence="16 17">
    <name type="scientific">Littorina saxatilis</name>
    <dbReference type="NCBI Taxonomy" id="31220"/>
    <lineage>
        <taxon>Eukaryota</taxon>
        <taxon>Metazoa</taxon>
        <taxon>Spiralia</taxon>
        <taxon>Lophotrochozoa</taxon>
        <taxon>Mollusca</taxon>
        <taxon>Gastropoda</taxon>
        <taxon>Caenogastropoda</taxon>
        <taxon>Littorinimorpha</taxon>
        <taxon>Littorinoidea</taxon>
        <taxon>Littorinidae</taxon>
        <taxon>Littorina</taxon>
    </lineage>
</organism>
<dbReference type="Pfam" id="PF13450">
    <property type="entry name" value="NAD_binding_8"/>
    <property type="match status" value="1"/>
</dbReference>
<evidence type="ECO:0000256" key="9">
    <source>
        <dbReference type="ARBA" id="ARBA00023002"/>
    </source>
</evidence>
<evidence type="ECO:0000256" key="7">
    <source>
        <dbReference type="ARBA" id="ARBA00022827"/>
    </source>
</evidence>
<dbReference type="InterPro" id="IPR049398">
    <property type="entry name" value="ETF-QO/FixC_UQ-bd"/>
</dbReference>
<keyword evidence="6 14" id="KW-0479">Metal-binding</keyword>
<reference evidence="16 17" key="1">
    <citation type="submission" date="2024-02" db="EMBL/GenBank/DDBJ databases">
        <title>Chromosome-scale genome assembly of the rough periwinkle Littorina saxatilis.</title>
        <authorList>
            <person name="De Jode A."/>
            <person name="Faria R."/>
            <person name="Formenti G."/>
            <person name="Sims Y."/>
            <person name="Smith T.P."/>
            <person name="Tracey A."/>
            <person name="Wood J.M.D."/>
            <person name="Zagrodzka Z.B."/>
            <person name="Johannesson K."/>
            <person name="Butlin R.K."/>
            <person name="Leder E.H."/>
        </authorList>
    </citation>
    <scope>NUCLEOTIDE SEQUENCE [LARGE SCALE GENOMIC DNA]</scope>
    <source>
        <strain evidence="16">Snail1</strain>
        <tissue evidence="16">Muscle</tissue>
    </source>
</reference>
<dbReference type="Pfam" id="PF21162">
    <property type="entry name" value="ETFQO_UQ-bd"/>
    <property type="match status" value="1"/>
</dbReference>
<accession>A0AAN9B2S4</accession>
<dbReference type="GO" id="GO:0004174">
    <property type="term" value="F:electron-transferring-flavoprotein dehydrogenase activity"/>
    <property type="evidence" value="ECO:0007669"/>
    <property type="project" value="UniProtKB-UniRule"/>
</dbReference>
<keyword evidence="8 14" id="KW-0249">Electron transport</keyword>
<dbReference type="InterPro" id="IPR007859">
    <property type="entry name" value="ETF-QO/FixX_C"/>
</dbReference>
<proteinExistence type="predicted"/>
<evidence type="ECO:0000256" key="8">
    <source>
        <dbReference type="ARBA" id="ARBA00022982"/>
    </source>
</evidence>
<dbReference type="InterPro" id="IPR036188">
    <property type="entry name" value="FAD/NAD-bd_sf"/>
</dbReference>
<gene>
    <name evidence="16" type="ORF">V1264_004783</name>
</gene>
<evidence type="ECO:0000256" key="13">
    <source>
        <dbReference type="ARBA" id="ARBA00052682"/>
    </source>
</evidence>
<keyword evidence="3 14" id="KW-0813">Transport</keyword>
<dbReference type="SUPFAM" id="SSF54862">
    <property type="entry name" value="4Fe-4S ferredoxins"/>
    <property type="match status" value="1"/>
</dbReference>
<evidence type="ECO:0000256" key="2">
    <source>
        <dbReference type="ARBA" id="ARBA00002819"/>
    </source>
</evidence>
<dbReference type="EMBL" id="JBAMIC010000013">
    <property type="protein sequence ID" value="KAK7097867.1"/>
    <property type="molecule type" value="Genomic_DNA"/>
</dbReference>
<keyword evidence="17" id="KW-1185">Reference proteome</keyword>
<evidence type="ECO:0000313" key="17">
    <source>
        <dbReference type="Proteomes" id="UP001374579"/>
    </source>
</evidence>